<accession>A0A2K3KAD9</accession>
<name>A0A2K3KAD9_TRIPR</name>
<comment type="caution">
    <text evidence="1">The sequence shown here is derived from an EMBL/GenBank/DDBJ whole genome shotgun (WGS) entry which is preliminary data.</text>
</comment>
<reference evidence="1 2" key="2">
    <citation type="journal article" date="2017" name="Front. Plant Sci.">
        <title>Gene Classification and Mining of Molecular Markers Useful in Red Clover (Trifolium pratense) Breeding.</title>
        <authorList>
            <person name="Istvanek J."/>
            <person name="Dluhosova J."/>
            <person name="Dluhos P."/>
            <person name="Patkova L."/>
            <person name="Nedelnik J."/>
            <person name="Repkova J."/>
        </authorList>
    </citation>
    <scope>NUCLEOTIDE SEQUENCE [LARGE SCALE GENOMIC DNA]</scope>
    <source>
        <strain evidence="2">cv. Tatra</strain>
        <tissue evidence="1">Young leaves</tissue>
    </source>
</reference>
<protein>
    <submittedName>
        <fullName evidence="1">Uncharacterized protein</fullName>
    </submittedName>
</protein>
<dbReference type="Proteomes" id="UP000236291">
    <property type="component" value="Unassembled WGS sequence"/>
</dbReference>
<evidence type="ECO:0000313" key="2">
    <source>
        <dbReference type="Proteomes" id="UP000236291"/>
    </source>
</evidence>
<dbReference type="EMBL" id="ASHM01089800">
    <property type="protein sequence ID" value="PNX63229.1"/>
    <property type="molecule type" value="Genomic_DNA"/>
</dbReference>
<feature type="non-terminal residue" evidence="1">
    <location>
        <position position="64"/>
    </location>
</feature>
<sequence>MSSLMSTSMDLSCMCWILAIQELLDYKEFKKILYADLKYLICKTCILVSSEDVDSACAVQLQFQ</sequence>
<dbReference type="AlphaFoldDB" id="A0A2K3KAD9"/>
<gene>
    <name evidence="1" type="ORF">L195_g053399</name>
</gene>
<organism evidence="1 2">
    <name type="scientific">Trifolium pratense</name>
    <name type="common">Red clover</name>
    <dbReference type="NCBI Taxonomy" id="57577"/>
    <lineage>
        <taxon>Eukaryota</taxon>
        <taxon>Viridiplantae</taxon>
        <taxon>Streptophyta</taxon>
        <taxon>Embryophyta</taxon>
        <taxon>Tracheophyta</taxon>
        <taxon>Spermatophyta</taxon>
        <taxon>Magnoliopsida</taxon>
        <taxon>eudicotyledons</taxon>
        <taxon>Gunneridae</taxon>
        <taxon>Pentapetalae</taxon>
        <taxon>rosids</taxon>
        <taxon>fabids</taxon>
        <taxon>Fabales</taxon>
        <taxon>Fabaceae</taxon>
        <taxon>Papilionoideae</taxon>
        <taxon>50 kb inversion clade</taxon>
        <taxon>NPAAA clade</taxon>
        <taxon>Hologalegina</taxon>
        <taxon>IRL clade</taxon>
        <taxon>Trifolieae</taxon>
        <taxon>Trifolium</taxon>
    </lineage>
</organism>
<proteinExistence type="predicted"/>
<evidence type="ECO:0000313" key="1">
    <source>
        <dbReference type="EMBL" id="PNX63229.1"/>
    </source>
</evidence>
<reference evidence="1 2" key="1">
    <citation type="journal article" date="2014" name="Am. J. Bot.">
        <title>Genome assembly and annotation for red clover (Trifolium pratense; Fabaceae).</title>
        <authorList>
            <person name="Istvanek J."/>
            <person name="Jaros M."/>
            <person name="Krenek A."/>
            <person name="Repkova J."/>
        </authorList>
    </citation>
    <scope>NUCLEOTIDE SEQUENCE [LARGE SCALE GENOMIC DNA]</scope>
    <source>
        <strain evidence="2">cv. Tatra</strain>
        <tissue evidence="1">Young leaves</tissue>
    </source>
</reference>